<keyword evidence="2" id="KW-1185">Reference proteome</keyword>
<accession>A0A5N6PK03</accession>
<proteinExistence type="predicted"/>
<evidence type="ECO:0000313" key="1">
    <source>
        <dbReference type="EMBL" id="KAD6454822.1"/>
    </source>
</evidence>
<protein>
    <submittedName>
        <fullName evidence="1">Uncharacterized protein</fullName>
    </submittedName>
</protein>
<dbReference type="EMBL" id="SZYD01000004">
    <property type="protein sequence ID" value="KAD6454822.1"/>
    <property type="molecule type" value="Genomic_DNA"/>
</dbReference>
<organism evidence="1 2">
    <name type="scientific">Mikania micrantha</name>
    <name type="common">bitter vine</name>
    <dbReference type="NCBI Taxonomy" id="192012"/>
    <lineage>
        <taxon>Eukaryota</taxon>
        <taxon>Viridiplantae</taxon>
        <taxon>Streptophyta</taxon>
        <taxon>Embryophyta</taxon>
        <taxon>Tracheophyta</taxon>
        <taxon>Spermatophyta</taxon>
        <taxon>Magnoliopsida</taxon>
        <taxon>eudicotyledons</taxon>
        <taxon>Gunneridae</taxon>
        <taxon>Pentapetalae</taxon>
        <taxon>asterids</taxon>
        <taxon>campanulids</taxon>
        <taxon>Asterales</taxon>
        <taxon>Asteraceae</taxon>
        <taxon>Asteroideae</taxon>
        <taxon>Heliantheae alliance</taxon>
        <taxon>Eupatorieae</taxon>
        <taxon>Mikania</taxon>
    </lineage>
</organism>
<name>A0A5N6PK03_9ASTR</name>
<evidence type="ECO:0000313" key="2">
    <source>
        <dbReference type="Proteomes" id="UP000326396"/>
    </source>
</evidence>
<dbReference type="AlphaFoldDB" id="A0A5N6PK03"/>
<sequence>MEGGALTSRDRGIRSLSRIEWEEWRQQYRCGQQFGPAHECSEGKLRNLLLGDDEIVNGNGDKYGLDAIGSSKPFETLILGNCLALEQDGILVDTGGTKTNDDEPKT</sequence>
<gene>
    <name evidence="1" type="ORF">E3N88_09528</name>
</gene>
<reference evidence="1 2" key="1">
    <citation type="submission" date="2019-05" db="EMBL/GenBank/DDBJ databases">
        <title>Mikania micrantha, genome provides insights into the molecular mechanism of rapid growth.</title>
        <authorList>
            <person name="Liu B."/>
        </authorList>
    </citation>
    <scope>NUCLEOTIDE SEQUENCE [LARGE SCALE GENOMIC DNA]</scope>
    <source>
        <strain evidence="1">NLD-2019</strain>
        <tissue evidence="1">Leaf</tissue>
    </source>
</reference>
<comment type="caution">
    <text evidence="1">The sequence shown here is derived from an EMBL/GenBank/DDBJ whole genome shotgun (WGS) entry which is preliminary data.</text>
</comment>
<dbReference type="OrthoDB" id="1436686at2759"/>
<dbReference type="Proteomes" id="UP000326396">
    <property type="component" value="Linkage Group LG12"/>
</dbReference>